<proteinExistence type="predicted"/>
<dbReference type="OrthoDB" id="552787at2759"/>
<dbReference type="AlphaFoldDB" id="A0A835XU03"/>
<keyword evidence="3" id="KW-1185">Reference proteome</keyword>
<accession>A0A835XU03</accession>
<dbReference type="EMBL" id="JAEHOE010000071">
    <property type="protein sequence ID" value="KAG2489652.1"/>
    <property type="molecule type" value="Genomic_DNA"/>
</dbReference>
<sequence length="376" mass="41668">MQAFASTARERHPRTPRQSPSRIRSVLQEAVELEEELAFFQRLHNSRSWAVFGRGPGRHRFLLRRLGLQASEPTSIRRTVAHLADIVKLQQERAAAGPMGQRSAPPTVQAPPTLHPDPIMLSPLYEQPYLFVLLHQQTGGLGIGGGSRTAASRRMSLDLRRDVVDEISGRTEENVEAVRSGIRRQRGGSSVGGGLLDGVSPHEAGHGLKAAYLRAYVDRSMADEAEELIGGPGVELLWERLVGRLAARRAFQRAQLMLYWLQQELAFSKGCEDRLNWLSDVSDPDAPVELDWDLTRCSRTLVALVVQGERMRPKDAEDMMYWIRLPEAVLLQVVRRLFLRLACYLLGSAKAYRVNQPGSLAAMVTAFGGAGGHGQG</sequence>
<evidence type="ECO:0000256" key="1">
    <source>
        <dbReference type="SAM" id="MobiDB-lite"/>
    </source>
</evidence>
<organism evidence="2 3">
    <name type="scientific">Edaphochlamys debaryana</name>
    <dbReference type="NCBI Taxonomy" id="47281"/>
    <lineage>
        <taxon>Eukaryota</taxon>
        <taxon>Viridiplantae</taxon>
        <taxon>Chlorophyta</taxon>
        <taxon>core chlorophytes</taxon>
        <taxon>Chlorophyceae</taxon>
        <taxon>CS clade</taxon>
        <taxon>Chlamydomonadales</taxon>
        <taxon>Chlamydomonadales incertae sedis</taxon>
        <taxon>Edaphochlamys</taxon>
    </lineage>
</organism>
<name>A0A835XU03_9CHLO</name>
<feature type="region of interest" description="Disordered" evidence="1">
    <location>
        <begin position="1"/>
        <end position="23"/>
    </location>
</feature>
<reference evidence="2" key="1">
    <citation type="journal article" date="2020" name="bioRxiv">
        <title>Comparative genomics of Chlamydomonas.</title>
        <authorList>
            <person name="Craig R.J."/>
            <person name="Hasan A.R."/>
            <person name="Ness R.W."/>
            <person name="Keightley P.D."/>
        </authorList>
    </citation>
    <scope>NUCLEOTIDE SEQUENCE</scope>
    <source>
        <strain evidence="2">CCAP 11/70</strain>
    </source>
</reference>
<evidence type="ECO:0000313" key="2">
    <source>
        <dbReference type="EMBL" id="KAG2489652.1"/>
    </source>
</evidence>
<protein>
    <submittedName>
        <fullName evidence="2">Uncharacterized protein</fullName>
    </submittedName>
</protein>
<comment type="caution">
    <text evidence="2">The sequence shown here is derived from an EMBL/GenBank/DDBJ whole genome shotgun (WGS) entry which is preliminary data.</text>
</comment>
<dbReference type="Proteomes" id="UP000612055">
    <property type="component" value="Unassembled WGS sequence"/>
</dbReference>
<gene>
    <name evidence="2" type="ORF">HYH03_011930</name>
</gene>
<evidence type="ECO:0000313" key="3">
    <source>
        <dbReference type="Proteomes" id="UP000612055"/>
    </source>
</evidence>